<sequence>RSGLVPLIPPGCGFAESAGGFRLPQHRQQTPQHQHAGAISEQQVAAAPASDRPSLNVGKKPNRCRRSSWFLAGDTKPEITEIQNSLIRRVLLLLGCAPCCCLLRLMQVAQQHGRGAGGLQLDSKNQTKRSPRCAVAQTGSVRPVAAAAALAAADFSCSFSMPGWQRRHRNSPALSACRRSSSAGVALRLETLPAQKQFKVGSRSVCDRGCPLVSKSGWLDGTVGCAKRHKAGCKCMQQSRQTALLAILVAGIGPIVFVGGFHVGLVDEDPNPALEWLSIDPRARNLQQSENQPQQQGPAINKRFLFHSNGDCYVFVSSASPTGTAPGGTTA</sequence>
<name>A0A1I8FF97_9PLAT</name>
<protein>
    <submittedName>
        <fullName evidence="4">BRICHOS domain-containing protein</fullName>
    </submittedName>
</protein>
<evidence type="ECO:0000256" key="1">
    <source>
        <dbReference type="SAM" id="MobiDB-lite"/>
    </source>
</evidence>
<evidence type="ECO:0000256" key="2">
    <source>
        <dbReference type="SAM" id="Phobius"/>
    </source>
</evidence>
<dbReference type="WBParaSite" id="maker-unitig_32550-snap-gene-0.1-mRNA-1">
    <property type="protein sequence ID" value="maker-unitig_32550-snap-gene-0.1-mRNA-1"/>
    <property type="gene ID" value="maker-unitig_32550-snap-gene-0.1"/>
</dbReference>
<keyword evidence="3" id="KW-1185">Reference proteome</keyword>
<evidence type="ECO:0000313" key="4">
    <source>
        <dbReference type="WBParaSite" id="maker-unitig_32550-snap-gene-0.1-mRNA-1"/>
    </source>
</evidence>
<keyword evidence="2" id="KW-1133">Transmembrane helix</keyword>
<dbReference type="AlphaFoldDB" id="A0A1I8FF97"/>
<feature type="region of interest" description="Disordered" evidence="1">
    <location>
        <begin position="25"/>
        <end position="59"/>
    </location>
</feature>
<keyword evidence="2" id="KW-0812">Transmembrane</keyword>
<organism evidence="3 4">
    <name type="scientific">Macrostomum lignano</name>
    <dbReference type="NCBI Taxonomy" id="282301"/>
    <lineage>
        <taxon>Eukaryota</taxon>
        <taxon>Metazoa</taxon>
        <taxon>Spiralia</taxon>
        <taxon>Lophotrochozoa</taxon>
        <taxon>Platyhelminthes</taxon>
        <taxon>Rhabditophora</taxon>
        <taxon>Macrostomorpha</taxon>
        <taxon>Macrostomida</taxon>
        <taxon>Macrostomidae</taxon>
        <taxon>Macrostomum</taxon>
    </lineage>
</organism>
<evidence type="ECO:0000313" key="3">
    <source>
        <dbReference type="Proteomes" id="UP000095280"/>
    </source>
</evidence>
<accession>A0A1I8FF97</accession>
<dbReference type="Proteomes" id="UP000095280">
    <property type="component" value="Unplaced"/>
</dbReference>
<keyword evidence="2" id="KW-0472">Membrane</keyword>
<reference evidence="4" key="1">
    <citation type="submission" date="2016-11" db="UniProtKB">
        <authorList>
            <consortium name="WormBaseParasite"/>
        </authorList>
    </citation>
    <scope>IDENTIFICATION</scope>
</reference>
<feature type="compositionally biased region" description="Low complexity" evidence="1">
    <location>
        <begin position="26"/>
        <end position="35"/>
    </location>
</feature>
<feature type="transmembrane region" description="Helical" evidence="2">
    <location>
        <begin position="244"/>
        <end position="265"/>
    </location>
</feature>
<proteinExistence type="predicted"/>